<feature type="region of interest" description="Disordered" evidence="4">
    <location>
        <begin position="948"/>
        <end position="967"/>
    </location>
</feature>
<feature type="compositionally biased region" description="Pro residues" evidence="4">
    <location>
        <begin position="591"/>
        <end position="601"/>
    </location>
</feature>
<gene>
    <name evidence="5" type="ORF">BCR34DRAFT_557623</name>
</gene>
<feature type="compositionally biased region" description="Polar residues" evidence="4">
    <location>
        <begin position="780"/>
        <end position="800"/>
    </location>
</feature>
<keyword evidence="1 3" id="KW-0175">Coiled coil</keyword>
<evidence type="ECO:0000256" key="4">
    <source>
        <dbReference type="SAM" id="MobiDB-lite"/>
    </source>
</evidence>
<dbReference type="OrthoDB" id="1883964at2759"/>
<protein>
    <submittedName>
        <fullName evidence="5">Uncharacterized protein</fullName>
    </submittedName>
</protein>
<sequence length="1663" mass="181514">MQNYSQGPPGYQRPGSTTGFAGQQGAPPPPAYGAPQGYPTTSPPAQSQWAPPAQGQQQGQQQWNQSPHQQQGNWNQPLQQQAPPQQAPGSYNPGQYGAMPGAYNQGQGPAASSQYPTQQQDQPPPPPPKPQGFAAAVQQQAQQPQNQQNWPQQPAYVAQQPQQPHQGPQQSTGYPPQAHQGDFSQGQQAGYSQQQGGFQGQPAPPQPYNQAAPPPASQTPGGSYFPPTQGGRPTSIYGADQAGAYSSPTSAVATQPPNSVLSPNEQHPAYIPPSLTGQGVQSYMPVNTNPMPGVYVPPPPDIPAWQQAQHAPLQGGKKFRYTKPNVDPNFAPQGHQGQVGMQQPMLQGQFGQQSIQAPMQAPQPPQQFSQPPNQFQPQPQMQPQMQQSMQQQAQFGQPLQNQQQQFGQSMQQQGQFQQPQQPQQPQQFGQSTPQGPPAQQPPQQFPQQSQQWQNPPTEQVYSQPSIPAPYSQQQPTQQPVQQQQQQQHQQGWQQGHQHQDSISGQQYPQGQEQGIQAPKPIDGRTGNTPPNFVTNPSPQSQPVSPIQNRHSMSFSSGQHLQNNLGRTGSVSSIAMGALRNQSRFATGSVPPAAPTPPPAPKTNPSAFAASALGTGGPSDWEHFGAGDDEIDDEEIFGAKNGQKDEPAQLDSVELPSHPSPPSTVHEWPTPPPQPAPLNIGIQRRDTYQPTPPPQPGSVPAQQPSQPPQQDFVMDKAIIVADTRASPSPANASQPPPTQQNFVMNDGGWVPPKQSTPQQQQPHQPPPHATTGFVMDDGSGWATQSTPAEPRQQTPVHQHSQQPPPANTGFVMDDGGWGATQQTPTQARGEWGSQPQQQNENHTAELKAKDEAYERLRADNERELARLHNQVDTQKLLFETLQTQTESEKSALNKQIQDLNSKAEQASKDSAAMSREKDITIERLKEDLEGKEDTIEERDATIAQLKQQLEAEKQKEAPKPTPADLIPDINPWYAGSLERYIAMLRSEAEKPNVDDKIKVFTGFLAAESNVRGLDYYSAPPPAPAPAPAPVSEPLPLQTAVEPEVMVFHGGPSSPVKEKPIMQVHTQQEVAVDDDEGYSPGGRPKSLQRKSTLKSNESVLAGQSFVMGGGSDHLPQRPDSGASYRAGNRASVFGLPSEPSSQATTILTPTSSVGGDVNKTPIQSPPDESSQPQYEPYRPPTTTTSGDNSLHRQSVSCVPSSSFPGPTPTSGHNNEEFFFPSEPISNPTTRPTTGMSSDVPVPAPLKLSPAAVTSKKSPIDIVADLLPKQPLPTKPSSRLEEIRKAALALPSDFSYITELAGTWEKTAAQTRAKNDAARRVRQEESEAKTDELFNDNEISYADIGAIEDEFKEKERGLKAQEDRDEYKGFVENVFDKVYDGLQEQIKQLMEAYMLVEALLQDSVTGVSGHDAQSTGADEDMPSTKDCLEVLKELHGLVELRHEKVVAAVADRDRRYKRTEVQPLYAAGNISKMKTVERHFENAERQAVLRARSEKAERVGELVRVTEECVVAAVEGLQSRGDRILDAVRVIEDKVSDPEDLKTLERARESLLDGKKKSKELLTAFNELECELNTAVLEAEIAQAKAEDLGPERVKQLERDLAEGEKKLKEEFARRTGVLERDGEEVGKLFDGLGVKIEMKQLSEQEEREQRMKAALEEAKKRNGAI</sequence>
<feature type="compositionally biased region" description="Basic and acidic residues" evidence="4">
    <location>
        <begin position="948"/>
        <end position="957"/>
    </location>
</feature>
<feature type="coiled-coil region" evidence="3">
    <location>
        <begin position="1341"/>
        <end position="1396"/>
    </location>
</feature>
<feature type="compositionally biased region" description="Low complexity" evidence="4">
    <location>
        <begin position="750"/>
        <end position="761"/>
    </location>
</feature>
<accession>A0A1Y2A1N5</accession>
<keyword evidence="2" id="KW-0505">Motor protein</keyword>
<feature type="region of interest" description="Disordered" evidence="4">
    <location>
        <begin position="291"/>
        <end position="566"/>
    </location>
</feature>
<evidence type="ECO:0000256" key="1">
    <source>
        <dbReference type="ARBA" id="ARBA00023054"/>
    </source>
</evidence>
<evidence type="ECO:0000313" key="5">
    <source>
        <dbReference type="EMBL" id="ORY16310.1"/>
    </source>
</evidence>
<organism evidence="5 6">
    <name type="scientific">Clohesyomyces aquaticus</name>
    <dbReference type="NCBI Taxonomy" id="1231657"/>
    <lineage>
        <taxon>Eukaryota</taxon>
        <taxon>Fungi</taxon>
        <taxon>Dikarya</taxon>
        <taxon>Ascomycota</taxon>
        <taxon>Pezizomycotina</taxon>
        <taxon>Dothideomycetes</taxon>
        <taxon>Pleosporomycetidae</taxon>
        <taxon>Pleosporales</taxon>
        <taxon>Lindgomycetaceae</taxon>
        <taxon>Clohesyomyces</taxon>
    </lineage>
</organism>
<dbReference type="PANTHER" id="PTHR47968:SF75">
    <property type="entry name" value="CENTROMERE-ASSOCIATED PROTEIN E"/>
    <property type="match status" value="1"/>
</dbReference>
<dbReference type="GO" id="GO:0007018">
    <property type="term" value="P:microtubule-based movement"/>
    <property type="evidence" value="ECO:0007669"/>
    <property type="project" value="InterPro"/>
</dbReference>
<proteinExistence type="predicted"/>
<dbReference type="PANTHER" id="PTHR47968">
    <property type="entry name" value="CENTROMERE PROTEIN E"/>
    <property type="match status" value="1"/>
</dbReference>
<feature type="compositionally biased region" description="Low complexity" evidence="4">
    <location>
        <begin position="445"/>
        <end position="459"/>
    </location>
</feature>
<feature type="compositionally biased region" description="Polar residues" evidence="4">
    <location>
        <begin position="891"/>
        <end position="903"/>
    </location>
</feature>
<feature type="compositionally biased region" description="Pro residues" evidence="4">
    <location>
        <begin position="202"/>
        <end position="217"/>
    </location>
</feature>
<feature type="region of interest" description="Disordered" evidence="4">
    <location>
        <begin position="883"/>
        <end position="917"/>
    </location>
</feature>
<reference evidence="5 6" key="1">
    <citation type="submission" date="2016-07" db="EMBL/GenBank/DDBJ databases">
        <title>Pervasive Adenine N6-methylation of Active Genes in Fungi.</title>
        <authorList>
            <consortium name="DOE Joint Genome Institute"/>
            <person name="Mondo S.J."/>
            <person name="Dannebaum R.O."/>
            <person name="Kuo R.C."/>
            <person name="Labutti K."/>
            <person name="Haridas S."/>
            <person name="Kuo A."/>
            <person name="Salamov A."/>
            <person name="Ahrendt S.R."/>
            <person name="Lipzen A."/>
            <person name="Sullivan W."/>
            <person name="Andreopoulos W.B."/>
            <person name="Clum A."/>
            <person name="Lindquist E."/>
            <person name="Daum C."/>
            <person name="Ramamoorthy G.K."/>
            <person name="Gryganskyi A."/>
            <person name="Culley D."/>
            <person name="Magnuson J.K."/>
            <person name="James T.Y."/>
            <person name="O'Malley M.A."/>
            <person name="Stajich J.E."/>
            <person name="Spatafora J.W."/>
            <person name="Visel A."/>
            <person name="Grigoriev I.V."/>
        </authorList>
    </citation>
    <scope>NUCLEOTIDE SEQUENCE [LARGE SCALE GENOMIC DNA]</scope>
    <source>
        <strain evidence="5 6">CBS 115471</strain>
    </source>
</reference>
<keyword evidence="6" id="KW-1185">Reference proteome</keyword>
<evidence type="ECO:0000313" key="6">
    <source>
        <dbReference type="Proteomes" id="UP000193144"/>
    </source>
</evidence>
<feature type="compositionally biased region" description="Low complexity" evidence="4">
    <location>
        <begin position="183"/>
        <end position="196"/>
    </location>
</feature>
<dbReference type="STRING" id="1231657.A0A1Y2A1N5"/>
<feature type="compositionally biased region" description="Polar residues" evidence="4">
    <location>
        <begin position="104"/>
        <end position="113"/>
    </location>
</feature>
<evidence type="ECO:0000256" key="2">
    <source>
        <dbReference type="ARBA" id="ARBA00023175"/>
    </source>
</evidence>
<comment type="caution">
    <text evidence="5">The sequence shown here is derived from an EMBL/GenBank/DDBJ whole genome shotgun (WGS) entry which is preliminary data.</text>
</comment>
<feature type="coiled-coil region" evidence="3">
    <location>
        <begin position="1562"/>
        <end position="1611"/>
    </location>
</feature>
<feature type="compositionally biased region" description="Low complexity" evidence="4">
    <location>
        <begin position="1197"/>
        <end position="1209"/>
    </location>
</feature>
<dbReference type="EMBL" id="MCFA01000019">
    <property type="protein sequence ID" value="ORY16310.1"/>
    <property type="molecule type" value="Genomic_DNA"/>
</dbReference>
<feature type="compositionally biased region" description="Low complexity" evidence="4">
    <location>
        <begin position="504"/>
        <end position="516"/>
    </location>
</feature>
<feature type="compositionally biased region" description="Acidic residues" evidence="4">
    <location>
        <begin position="626"/>
        <end position="635"/>
    </location>
</feature>
<feature type="compositionally biased region" description="Polar residues" evidence="4">
    <location>
        <begin position="1158"/>
        <end position="1171"/>
    </location>
</feature>
<feature type="compositionally biased region" description="Low complexity" evidence="4">
    <location>
        <begin position="33"/>
        <end position="88"/>
    </location>
</feature>
<feature type="compositionally biased region" description="Polar residues" evidence="4">
    <location>
        <begin position="1221"/>
        <end position="1234"/>
    </location>
</feature>
<feature type="compositionally biased region" description="Low complexity" evidence="4">
    <location>
        <begin position="340"/>
        <end position="433"/>
    </location>
</feature>
<feature type="region of interest" description="Disordered" evidence="4">
    <location>
        <begin position="581"/>
        <end position="848"/>
    </location>
</feature>
<feature type="compositionally biased region" description="Polar residues" evidence="4">
    <location>
        <begin position="525"/>
        <end position="535"/>
    </location>
</feature>
<dbReference type="Proteomes" id="UP000193144">
    <property type="component" value="Unassembled WGS sequence"/>
</dbReference>
<name>A0A1Y2A1N5_9PLEO</name>
<dbReference type="GO" id="GO:0003777">
    <property type="term" value="F:microtubule motor activity"/>
    <property type="evidence" value="ECO:0007669"/>
    <property type="project" value="InterPro"/>
</dbReference>
<feature type="compositionally biased region" description="Low complexity" evidence="4">
    <location>
        <begin position="697"/>
        <end position="709"/>
    </location>
</feature>
<feature type="compositionally biased region" description="Polar residues" evidence="4">
    <location>
        <begin position="548"/>
        <end position="566"/>
    </location>
</feature>
<feature type="region of interest" description="Disordered" evidence="4">
    <location>
        <begin position="1067"/>
        <end position="1236"/>
    </location>
</feature>
<feature type="compositionally biased region" description="Low complexity" evidence="4">
    <location>
        <begin position="131"/>
        <end position="170"/>
    </location>
</feature>
<feature type="compositionally biased region" description="Polar residues" evidence="4">
    <location>
        <begin position="244"/>
        <end position="265"/>
    </location>
</feature>
<feature type="region of interest" description="Disordered" evidence="4">
    <location>
        <begin position="1"/>
        <end position="276"/>
    </location>
</feature>
<feature type="compositionally biased region" description="Polar residues" evidence="4">
    <location>
        <begin position="1136"/>
        <end position="1151"/>
    </location>
</feature>
<feature type="compositionally biased region" description="Polar residues" evidence="4">
    <location>
        <begin position="1178"/>
        <end position="1196"/>
    </location>
</feature>
<feature type="compositionally biased region" description="Pro residues" evidence="4">
    <location>
        <begin position="434"/>
        <end position="444"/>
    </location>
</feature>
<evidence type="ECO:0000256" key="3">
    <source>
        <dbReference type="SAM" id="Coils"/>
    </source>
</evidence>
<feature type="compositionally biased region" description="Low complexity" evidence="4">
    <location>
        <begin position="536"/>
        <end position="547"/>
    </location>
</feature>
<dbReference type="InterPro" id="IPR027640">
    <property type="entry name" value="Kinesin-like_fam"/>
</dbReference>
<feature type="compositionally biased region" description="Low complexity" evidence="4">
    <location>
        <begin position="472"/>
        <end position="496"/>
    </location>
</feature>